<accession>A0ABN8XT94</accession>
<dbReference type="EMBL" id="OX459937">
    <property type="protein sequence ID" value="CAI9152617.1"/>
    <property type="molecule type" value="Genomic_DNA"/>
</dbReference>
<feature type="compositionally biased region" description="Basic and acidic residues" evidence="1">
    <location>
        <begin position="47"/>
        <end position="56"/>
    </location>
</feature>
<evidence type="ECO:0000256" key="1">
    <source>
        <dbReference type="SAM" id="MobiDB-lite"/>
    </source>
</evidence>
<evidence type="ECO:0000313" key="2">
    <source>
        <dbReference type="EMBL" id="CAI9152617.1"/>
    </source>
</evidence>
<keyword evidence="3" id="KW-1185">Reference proteome</keyword>
<dbReference type="Proteomes" id="UP001176941">
    <property type="component" value="Chromosome 1"/>
</dbReference>
<evidence type="ECO:0000313" key="3">
    <source>
        <dbReference type="Proteomes" id="UP001176941"/>
    </source>
</evidence>
<proteinExistence type="predicted"/>
<feature type="region of interest" description="Disordered" evidence="1">
    <location>
        <begin position="30"/>
        <end position="59"/>
    </location>
</feature>
<protein>
    <submittedName>
        <fullName evidence="2">Uncharacterized protein</fullName>
    </submittedName>
</protein>
<reference evidence="2" key="1">
    <citation type="submission" date="2023-04" db="EMBL/GenBank/DDBJ databases">
        <authorList>
            <consortium name="ELIXIR-Norway"/>
        </authorList>
    </citation>
    <scope>NUCLEOTIDE SEQUENCE [LARGE SCALE GENOMIC DNA]</scope>
</reference>
<sequence>MNCSSVGEGGSIHQKNKTKLTFLYIQSSDSISSESGVRASLKRRKGKSAEPGEGRQIRGRNLEWVSGPYQLLTRIPPKRKGKGGILGCYLPIFPKVQDKEMKQEQRVKQNN</sequence>
<name>A0ABN8XT94_RANTA</name>
<organism evidence="2 3">
    <name type="scientific">Rangifer tarandus platyrhynchus</name>
    <name type="common">Svalbard reindeer</name>
    <dbReference type="NCBI Taxonomy" id="3082113"/>
    <lineage>
        <taxon>Eukaryota</taxon>
        <taxon>Metazoa</taxon>
        <taxon>Chordata</taxon>
        <taxon>Craniata</taxon>
        <taxon>Vertebrata</taxon>
        <taxon>Euteleostomi</taxon>
        <taxon>Mammalia</taxon>
        <taxon>Eutheria</taxon>
        <taxon>Laurasiatheria</taxon>
        <taxon>Artiodactyla</taxon>
        <taxon>Ruminantia</taxon>
        <taxon>Pecora</taxon>
        <taxon>Cervidae</taxon>
        <taxon>Odocoileinae</taxon>
        <taxon>Rangifer</taxon>
    </lineage>
</organism>
<gene>
    <name evidence="2" type="ORF">MRATA1EN1_LOCUS1579</name>
</gene>